<protein>
    <submittedName>
        <fullName evidence="1">Uncharacterized protein</fullName>
    </submittedName>
</protein>
<proteinExistence type="predicted"/>
<reference evidence="1 2" key="1">
    <citation type="submission" date="2016-11" db="EMBL/GenBank/DDBJ databases">
        <authorList>
            <person name="Jaros S."/>
            <person name="Januszkiewicz K."/>
            <person name="Wedrychowicz H."/>
        </authorList>
    </citation>
    <scope>NUCLEOTIDE SEQUENCE [LARGE SCALE GENOMIC DNA]</scope>
    <source>
        <strain evidence="1 2">DSM 26910</strain>
    </source>
</reference>
<sequence>MTQREKPTYDFICFSDLSYEFDFSDKKEIEKKIKHRLKYHKLGDYNQERVDYIRGLKDDLYKEINLQTKSKYFSKSKSNFADLEDFKFEKMTLDYLNKYDKINESDMKGILNFAIYIYHMR</sequence>
<accession>A0A1M5GQ85</accession>
<keyword evidence="2" id="KW-1185">Reference proteome</keyword>
<dbReference type="AlphaFoldDB" id="A0A1M5GQ85"/>
<name>A0A1M5GQ85_9BACT</name>
<dbReference type="OrthoDB" id="1448008at2"/>
<organism evidence="1 2">
    <name type="scientific">Mariniphaga anaerophila</name>
    <dbReference type="NCBI Taxonomy" id="1484053"/>
    <lineage>
        <taxon>Bacteria</taxon>
        <taxon>Pseudomonadati</taxon>
        <taxon>Bacteroidota</taxon>
        <taxon>Bacteroidia</taxon>
        <taxon>Marinilabiliales</taxon>
        <taxon>Prolixibacteraceae</taxon>
        <taxon>Mariniphaga</taxon>
    </lineage>
</organism>
<gene>
    <name evidence="1" type="ORF">SAMN05444274_1303</name>
</gene>
<dbReference type="STRING" id="1484053.SAMN05444274_1303"/>
<dbReference type="Proteomes" id="UP000184164">
    <property type="component" value="Unassembled WGS sequence"/>
</dbReference>
<dbReference type="EMBL" id="FQUM01000030">
    <property type="protein sequence ID" value="SHG05904.1"/>
    <property type="molecule type" value="Genomic_DNA"/>
</dbReference>
<evidence type="ECO:0000313" key="2">
    <source>
        <dbReference type="Proteomes" id="UP000184164"/>
    </source>
</evidence>
<evidence type="ECO:0000313" key="1">
    <source>
        <dbReference type="EMBL" id="SHG05904.1"/>
    </source>
</evidence>
<dbReference type="RefSeq" id="WP_073003657.1">
    <property type="nucleotide sequence ID" value="NZ_FQUM01000030.1"/>
</dbReference>